<dbReference type="SUPFAM" id="SSF101936">
    <property type="entry name" value="DNA-binding pseudobarrel domain"/>
    <property type="match status" value="1"/>
</dbReference>
<proteinExistence type="predicted"/>
<dbReference type="InterPro" id="IPR044837">
    <property type="entry name" value="REM16-like"/>
</dbReference>
<dbReference type="Gene3D" id="2.40.330.10">
    <property type="entry name" value="DNA-binding pseudobarrel domain"/>
    <property type="match status" value="1"/>
</dbReference>
<dbReference type="AlphaFoldDB" id="A0A9R0JHU7"/>
<feature type="domain" description="TF-B3" evidence="6">
    <location>
        <begin position="19"/>
        <end position="120"/>
    </location>
</feature>
<dbReference type="GO" id="GO:0005634">
    <property type="term" value="C:nucleus"/>
    <property type="evidence" value="ECO:0007669"/>
    <property type="project" value="UniProtKB-SubCell"/>
</dbReference>
<dbReference type="RefSeq" id="XP_056682450.1">
    <property type="nucleotide sequence ID" value="XM_056826472.1"/>
</dbReference>
<evidence type="ECO:0000313" key="9">
    <source>
        <dbReference type="RefSeq" id="XP_056682450.1"/>
    </source>
</evidence>
<keyword evidence="4" id="KW-0804">Transcription</keyword>
<accession>A0A9R0JHU7</accession>
<evidence type="ECO:0000256" key="4">
    <source>
        <dbReference type="ARBA" id="ARBA00023163"/>
    </source>
</evidence>
<evidence type="ECO:0000313" key="8">
    <source>
        <dbReference type="RefSeq" id="XP_021867243.1"/>
    </source>
</evidence>
<dbReference type="CDD" id="cd10017">
    <property type="entry name" value="B3_DNA"/>
    <property type="match status" value="1"/>
</dbReference>
<evidence type="ECO:0000256" key="2">
    <source>
        <dbReference type="ARBA" id="ARBA00023015"/>
    </source>
</evidence>
<keyword evidence="7" id="KW-1185">Reference proteome</keyword>
<dbReference type="InterPro" id="IPR015300">
    <property type="entry name" value="DNA-bd_pseudobarrel_sf"/>
</dbReference>
<dbReference type="Proteomes" id="UP000813463">
    <property type="component" value="Chromosome 4"/>
</dbReference>
<reference evidence="8" key="2">
    <citation type="submission" date="2025-04" db="UniProtKB">
        <authorList>
            <consortium name="RefSeq"/>
        </authorList>
    </citation>
    <scope>IDENTIFICATION</scope>
    <source>
        <tissue evidence="9">Leaf</tissue>
    </source>
</reference>
<dbReference type="GO" id="GO:0003677">
    <property type="term" value="F:DNA binding"/>
    <property type="evidence" value="ECO:0007669"/>
    <property type="project" value="UniProtKB-KW"/>
</dbReference>
<name>A0A9R0JHU7_SPIOL</name>
<dbReference type="PANTHER" id="PTHR31391:SF64">
    <property type="entry name" value="B3 DOMAIN-CONTAINING PROTEIN OS06G0112300"/>
    <property type="match status" value="1"/>
</dbReference>
<keyword evidence="5" id="KW-0539">Nucleus</keyword>
<dbReference type="PROSITE" id="PS50863">
    <property type="entry name" value="B3"/>
    <property type="match status" value="1"/>
</dbReference>
<organism evidence="7 8">
    <name type="scientific">Spinacia oleracea</name>
    <name type="common">Spinach</name>
    <dbReference type="NCBI Taxonomy" id="3562"/>
    <lineage>
        <taxon>Eukaryota</taxon>
        <taxon>Viridiplantae</taxon>
        <taxon>Streptophyta</taxon>
        <taxon>Embryophyta</taxon>
        <taxon>Tracheophyta</taxon>
        <taxon>Spermatophyta</taxon>
        <taxon>Magnoliopsida</taxon>
        <taxon>eudicotyledons</taxon>
        <taxon>Gunneridae</taxon>
        <taxon>Pentapetalae</taxon>
        <taxon>Caryophyllales</taxon>
        <taxon>Chenopodiaceae</taxon>
        <taxon>Chenopodioideae</taxon>
        <taxon>Anserineae</taxon>
        <taxon>Spinacia</taxon>
    </lineage>
</organism>
<comment type="subcellular location">
    <subcellularLocation>
        <location evidence="1">Nucleus</location>
    </subcellularLocation>
</comment>
<sequence length="140" mass="16028">MGYDDIDIDIEPYTGAPYFHLLVTKTMVNPLYQLTLPRGGARLLPDISTEATLVRGKREWKVFFNGTHKTHKRLELGWKAFVDDNQLKVEDFCTFEIMPWTPKDIDSTPLKFKVQVFRCDLPAALLEKIDGTSNNPALVE</sequence>
<dbReference type="OrthoDB" id="638806at2759"/>
<evidence type="ECO:0000259" key="6">
    <source>
        <dbReference type="PROSITE" id="PS50863"/>
    </source>
</evidence>
<evidence type="ECO:0000256" key="1">
    <source>
        <dbReference type="ARBA" id="ARBA00004123"/>
    </source>
</evidence>
<reference evidence="7" key="1">
    <citation type="journal article" date="2021" name="Nat. Commun.">
        <title>Genomic analyses provide insights into spinach domestication and the genetic basis of agronomic traits.</title>
        <authorList>
            <person name="Cai X."/>
            <person name="Sun X."/>
            <person name="Xu C."/>
            <person name="Sun H."/>
            <person name="Wang X."/>
            <person name="Ge C."/>
            <person name="Zhang Z."/>
            <person name="Wang Q."/>
            <person name="Fei Z."/>
            <person name="Jiao C."/>
            <person name="Wang Q."/>
        </authorList>
    </citation>
    <scope>NUCLEOTIDE SEQUENCE [LARGE SCALE GENOMIC DNA]</scope>
    <source>
        <strain evidence="7">cv. Varoflay</strain>
    </source>
</reference>
<dbReference type="Pfam" id="PF02362">
    <property type="entry name" value="B3"/>
    <property type="match status" value="1"/>
</dbReference>
<evidence type="ECO:0000256" key="3">
    <source>
        <dbReference type="ARBA" id="ARBA00023125"/>
    </source>
</evidence>
<keyword evidence="3" id="KW-0238">DNA-binding</keyword>
<dbReference type="RefSeq" id="XP_021867243.1">
    <property type="nucleotide sequence ID" value="XM_022011551.1"/>
</dbReference>
<dbReference type="InterPro" id="IPR003340">
    <property type="entry name" value="B3_DNA-bd"/>
</dbReference>
<keyword evidence="2" id="KW-0805">Transcription regulation</keyword>
<evidence type="ECO:0000256" key="5">
    <source>
        <dbReference type="ARBA" id="ARBA00023242"/>
    </source>
</evidence>
<evidence type="ECO:0000313" key="7">
    <source>
        <dbReference type="Proteomes" id="UP000813463"/>
    </source>
</evidence>
<gene>
    <name evidence="8 9" type="primary">LOC110805928</name>
</gene>
<dbReference type="PANTHER" id="PTHR31391">
    <property type="entry name" value="B3 DOMAIN-CONTAINING PROTEIN OS11G0197600-RELATED"/>
    <property type="match status" value="1"/>
</dbReference>
<dbReference type="GeneID" id="110805928"/>
<protein>
    <submittedName>
        <fullName evidence="8 9">B3 domain-containing protein Os04g0386900-like</fullName>
    </submittedName>
</protein>
<dbReference type="KEGG" id="soe:110805928"/>